<dbReference type="InterPro" id="IPR050155">
    <property type="entry name" value="HAD-like_hydrolase_sf"/>
</dbReference>
<keyword evidence="2" id="KW-1185">Reference proteome</keyword>
<dbReference type="PANTHER" id="PTHR43434:SF20">
    <property type="entry name" value="5'-NUCLEOTIDASE"/>
    <property type="match status" value="1"/>
</dbReference>
<dbReference type="EMBL" id="DF820457">
    <property type="protein sequence ID" value="GAK51442.1"/>
    <property type="molecule type" value="Genomic_DNA"/>
</dbReference>
<dbReference type="Pfam" id="PF13419">
    <property type="entry name" value="HAD_2"/>
    <property type="match status" value="1"/>
</dbReference>
<dbReference type="AlphaFoldDB" id="A0A081BM26"/>
<dbReference type="STRING" id="1499966.U14_02686"/>
<dbReference type="SUPFAM" id="SSF56784">
    <property type="entry name" value="HAD-like"/>
    <property type="match status" value="1"/>
</dbReference>
<dbReference type="Gene3D" id="3.40.50.1000">
    <property type="entry name" value="HAD superfamily/HAD-like"/>
    <property type="match status" value="1"/>
</dbReference>
<dbReference type="CDD" id="cd04302">
    <property type="entry name" value="HAD_5NT"/>
    <property type="match status" value="1"/>
</dbReference>
<keyword evidence="1" id="KW-0378">Hydrolase</keyword>
<protein>
    <submittedName>
        <fullName evidence="1">HAD-superfamily hydrolase, subfamily IA, variant 1</fullName>
    </submittedName>
</protein>
<proteinExistence type="predicted"/>
<dbReference type="GO" id="GO:0004713">
    <property type="term" value="F:protein tyrosine kinase activity"/>
    <property type="evidence" value="ECO:0007669"/>
    <property type="project" value="TreeGrafter"/>
</dbReference>
<gene>
    <name evidence="1" type="ORF">U14_02686</name>
</gene>
<dbReference type="InterPro" id="IPR036412">
    <property type="entry name" value="HAD-like_sf"/>
</dbReference>
<organism evidence="1">
    <name type="scientific">Candidatus Moduliflexus flocculans</name>
    <dbReference type="NCBI Taxonomy" id="1499966"/>
    <lineage>
        <taxon>Bacteria</taxon>
        <taxon>Candidatus Moduliflexota</taxon>
        <taxon>Candidatus Moduliflexia</taxon>
        <taxon>Candidatus Moduliflexales</taxon>
        <taxon>Candidatus Moduliflexaceae</taxon>
    </lineage>
</organism>
<dbReference type="InterPro" id="IPR023214">
    <property type="entry name" value="HAD_sf"/>
</dbReference>
<sequence length="217" mass="24337">MNQRHLFFDLDGTLIDPKIGITTCLQYALKKLDVPVPDADELLWCIGPPLSRSLAELLQTTDERLVDAGVQFYRERFRTVGKFEATLYQAIPATLCRLKSEGFQLYIATSKPRLFAEDILRHFDVAEYFTNVYGSELDGRLNEKADLLAHALNAEQFAPDACWMIGDRKHDVIGANANNMDCIGVLYGYGSREELVNAGARHLAATPDELCEIVYSS</sequence>
<evidence type="ECO:0000313" key="2">
    <source>
        <dbReference type="Proteomes" id="UP000030700"/>
    </source>
</evidence>
<dbReference type="InterPro" id="IPR041492">
    <property type="entry name" value="HAD_2"/>
</dbReference>
<dbReference type="Proteomes" id="UP000030700">
    <property type="component" value="Unassembled WGS sequence"/>
</dbReference>
<dbReference type="Gene3D" id="1.10.150.240">
    <property type="entry name" value="Putative phosphatase, domain 2"/>
    <property type="match status" value="1"/>
</dbReference>
<dbReference type="HOGENOM" id="CLU_045011_19_4_0"/>
<accession>A0A081BM26</accession>
<dbReference type="InterPro" id="IPR023198">
    <property type="entry name" value="PGP-like_dom2"/>
</dbReference>
<name>A0A081BM26_9BACT</name>
<reference evidence="1" key="1">
    <citation type="journal article" date="2015" name="PeerJ">
        <title>First genomic representation of candidate bacterial phylum KSB3 points to enhanced environmental sensing as a trigger of wastewater bulking.</title>
        <authorList>
            <person name="Sekiguchi Y."/>
            <person name="Ohashi A."/>
            <person name="Parks D.H."/>
            <person name="Yamauchi T."/>
            <person name="Tyson G.W."/>
            <person name="Hugenholtz P."/>
        </authorList>
    </citation>
    <scope>NUCLEOTIDE SEQUENCE [LARGE SCALE GENOMIC DNA]</scope>
</reference>
<dbReference type="GO" id="GO:0016787">
    <property type="term" value="F:hydrolase activity"/>
    <property type="evidence" value="ECO:0007669"/>
    <property type="project" value="UniProtKB-KW"/>
</dbReference>
<dbReference type="PANTHER" id="PTHR43434">
    <property type="entry name" value="PHOSPHOGLYCOLATE PHOSPHATASE"/>
    <property type="match status" value="1"/>
</dbReference>
<dbReference type="GO" id="GO:0005829">
    <property type="term" value="C:cytosol"/>
    <property type="evidence" value="ECO:0007669"/>
    <property type="project" value="TreeGrafter"/>
</dbReference>
<evidence type="ECO:0000313" key="1">
    <source>
        <dbReference type="EMBL" id="GAK51442.1"/>
    </source>
</evidence>